<dbReference type="AlphaFoldDB" id="A0A1F4RYV0"/>
<protein>
    <submittedName>
        <fullName evidence="1">Uncharacterized protein</fullName>
    </submittedName>
</protein>
<evidence type="ECO:0000313" key="1">
    <source>
        <dbReference type="EMBL" id="OGC13341.1"/>
    </source>
</evidence>
<dbReference type="EMBL" id="MEUA01000058">
    <property type="protein sequence ID" value="OGC13341.1"/>
    <property type="molecule type" value="Genomic_DNA"/>
</dbReference>
<comment type="caution">
    <text evidence="1">The sequence shown here is derived from an EMBL/GenBank/DDBJ whole genome shotgun (WGS) entry which is preliminary data.</text>
</comment>
<reference evidence="1 2" key="1">
    <citation type="journal article" date="2016" name="Nat. Commun.">
        <title>Thousands of microbial genomes shed light on interconnected biogeochemical processes in an aquifer system.</title>
        <authorList>
            <person name="Anantharaman K."/>
            <person name="Brown C.T."/>
            <person name="Hug L.A."/>
            <person name="Sharon I."/>
            <person name="Castelle C.J."/>
            <person name="Probst A.J."/>
            <person name="Thomas B.C."/>
            <person name="Singh A."/>
            <person name="Wilkins M.J."/>
            <person name="Karaoz U."/>
            <person name="Brodie E.L."/>
            <person name="Williams K.H."/>
            <person name="Hubbard S.S."/>
            <person name="Banfield J.F."/>
        </authorList>
    </citation>
    <scope>NUCLEOTIDE SEQUENCE [LARGE SCALE GENOMIC DNA]</scope>
</reference>
<proteinExistence type="predicted"/>
<gene>
    <name evidence="1" type="ORF">A2290_04755</name>
</gene>
<name>A0A1F4RYV0_UNCSA</name>
<sequence>MSQFEVKGKKVLRDWVRSQPDGARDLNRRLVDVRDDLKRGSNRLVKGLKGVASFCRQEVRFPGLKIEVVNPSRSYEPMNRLFVPSIGLGKSGETLEAFLKSGADGVHRLTARVESPIDKASNFLRFGRVDFRLDCSPYGNLRNLAISTSSQFYDANLCELLKVVTSDEIEKFIIGMIRTRDRFGDVSSISIRKSVRKEELSESRLVELANFLRFLELDRKKTWEYKDSLSKHYYDDNLDLDCKYDEYTGISSFIFPRNVRSLTRERLLHCMQPVDIVDETSTKNGYEWRILAADLSFKILEEKGLLRK</sequence>
<accession>A0A1F4RYV0</accession>
<organism evidence="1 2">
    <name type="scientific">candidate division WOR-1 bacterium RIFOXYB2_FULL_36_35</name>
    <dbReference type="NCBI Taxonomy" id="1802578"/>
    <lineage>
        <taxon>Bacteria</taxon>
        <taxon>Bacillati</taxon>
        <taxon>Saganbacteria</taxon>
    </lineage>
</organism>
<dbReference type="Proteomes" id="UP000177905">
    <property type="component" value="Unassembled WGS sequence"/>
</dbReference>
<evidence type="ECO:0000313" key="2">
    <source>
        <dbReference type="Proteomes" id="UP000177905"/>
    </source>
</evidence>